<gene>
    <name evidence="2" type="ORF">DV701_02205</name>
</gene>
<dbReference type="EMBL" id="CP031229">
    <property type="protein sequence ID" value="AXH95120.1"/>
    <property type="molecule type" value="Genomic_DNA"/>
</dbReference>
<name>A0A345NJB2_9MICO</name>
<keyword evidence="3" id="KW-1185">Reference proteome</keyword>
<reference evidence="2 3" key="1">
    <citation type="submission" date="2018-07" db="EMBL/GenBank/DDBJ databases">
        <title>Complete genome sequencing of Ornithinimicrobium sp. AMA3305.</title>
        <authorList>
            <person name="Bae J.-W."/>
        </authorList>
    </citation>
    <scope>NUCLEOTIDE SEQUENCE [LARGE SCALE GENOMIC DNA]</scope>
    <source>
        <strain evidence="2 3">AMA3305</strain>
    </source>
</reference>
<dbReference type="KEGG" id="orn:DV701_02205"/>
<keyword evidence="1" id="KW-0732">Signal</keyword>
<evidence type="ECO:0000313" key="2">
    <source>
        <dbReference type="EMBL" id="AXH95120.1"/>
    </source>
</evidence>
<evidence type="ECO:0000256" key="1">
    <source>
        <dbReference type="SAM" id="SignalP"/>
    </source>
</evidence>
<protein>
    <recommendedName>
        <fullName evidence="4">Lactococcin 972 family bacteriocin</fullName>
    </recommendedName>
</protein>
<dbReference type="AlphaFoldDB" id="A0A345NJB2"/>
<proteinExistence type="predicted"/>
<organism evidence="2 3">
    <name type="scientific">Ornithinimicrobium avium</name>
    <dbReference type="NCBI Taxonomy" id="2283195"/>
    <lineage>
        <taxon>Bacteria</taxon>
        <taxon>Bacillati</taxon>
        <taxon>Actinomycetota</taxon>
        <taxon>Actinomycetes</taxon>
        <taxon>Micrococcales</taxon>
        <taxon>Ornithinimicrobiaceae</taxon>
        <taxon>Ornithinimicrobium</taxon>
    </lineage>
</organism>
<dbReference type="OrthoDB" id="10011556at2"/>
<dbReference type="RefSeq" id="WP_114926885.1">
    <property type="nucleotide sequence ID" value="NZ_CP031229.1"/>
</dbReference>
<sequence>MNQKIIAVLAGVLMVLGLALPAQAVAREGGTLYRSSCVQPSDPWARSLSTEVTYLAGPGSTSQYWDDGPFWTARYRQGSYNGGDWFARVYYGALSDPGTYAYCRNP</sequence>
<evidence type="ECO:0000313" key="3">
    <source>
        <dbReference type="Proteomes" id="UP000253790"/>
    </source>
</evidence>
<feature type="chain" id="PRO_5016871997" description="Lactococcin 972 family bacteriocin" evidence="1">
    <location>
        <begin position="25"/>
        <end position="106"/>
    </location>
</feature>
<accession>A0A345NJB2</accession>
<evidence type="ECO:0008006" key="4">
    <source>
        <dbReference type="Google" id="ProtNLM"/>
    </source>
</evidence>
<feature type="signal peptide" evidence="1">
    <location>
        <begin position="1"/>
        <end position="24"/>
    </location>
</feature>
<dbReference type="Proteomes" id="UP000253790">
    <property type="component" value="Chromosome"/>
</dbReference>